<evidence type="ECO:0000313" key="4">
    <source>
        <dbReference type="EMBL" id="GFC75239.1"/>
    </source>
</evidence>
<protein>
    <recommendedName>
        <fullName evidence="3">UspA domain-containing protein</fullName>
    </recommendedName>
</protein>
<dbReference type="SUPFAM" id="SSF52402">
    <property type="entry name" value="Adenine nucleotide alpha hydrolases-like"/>
    <property type="match status" value="1"/>
</dbReference>
<dbReference type="PANTHER" id="PTHR47892">
    <property type="entry name" value="UNIVERSAL STRESS PROTEIN E"/>
    <property type="match status" value="1"/>
</dbReference>
<comment type="caution">
    <text evidence="4">The sequence shown here is derived from an EMBL/GenBank/DDBJ whole genome shotgun (WGS) entry which is preliminary data.</text>
</comment>
<feature type="non-terminal residue" evidence="4">
    <location>
        <position position="1"/>
    </location>
</feature>
<dbReference type="EMBL" id="BKCJ011050829">
    <property type="protein sequence ID" value="GFC75239.1"/>
    <property type="molecule type" value="Genomic_DNA"/>
</dbReference>
<dbReference type="PANTHER" id="PTHR47892:SF1">
    <property type="entry name" value="UNIVERSAL STRESS PROTEIN E"/>
    <property type="match status" value="1"/>
</dbReference>
<reference evidence="4" key="1">
    <citation type="journal article" date="2019" name="Sci. Rep.">
        <title>Draft genome of Tanacetum cinerariifolium, the natural source of mosquito coil.</title>
        <authorList>
            <person name="Yamashiro T."/>
            <person name="Shiraishi A."/>
            <person name="Satake H."/>
            <person name="Nakayama K."/>
        </authorList>
    </citation>
    <scope>NUCLEOTIDE SEQUENCE</scope>
</reference>
<evidence type="ECO:0000256" key="1">
    <source>
        <dbReference type="ARBA" id="ARBA00004496"/>
    </source>
</evidence>
<name>A0A699QLH1_TANCI</name>
<feature type="domain" description="UspA" evidence="3">
    <location>
        <begin position="91"/>
        <end position="204"/>
    </location>
</feature>
<dbReference type="InterPro" id="IPR006016">
    <property type="entry name" value="UspA"/>
</dbReference>
<dbReference type="AlphaFoldDB" id="A0A699QLH1"/>
<proteinExistence type="predicted"/>
<evidence type="ECO:0000259" key="3">
    <source>
        <dbReference type="Pfam" id="PF00582"/>
    </source>
</evidence>
<dbReference type="Gene3D" id="3.40.50.12370">
    <property type="match status" value="1"/>
</dbReference>
<gene>
    <name evidence="4" type="ORF">Tci_847209</name>
</gene>
<keyword evidence="2" id="KW-0963">Cytoplasm</keyword>
<evidence type="ECO:0000256" key="2">
    <source>
        <dbReference type="ARBA" id="ARBA00022490"/>
    </source>
</evidence>
<organism evidence="4">
    <name type="scientific">Tanacetum cinerariifolium</name>
    <name type="common">Dalmatian daisy</name>
    <name type="synonym">Chrysanthemum cinerariifolium</name>
    <dbReference type="NCBI Taxonomy" id="118510"/>
    <lineage>
        <taxon>Eukaryota</taxon>
        <taxon>Viridiplantae</taxon>
        <taxon>Streptophyta</taxon>
        <taxon>Embryophyta</taxon>
        <taxon>Tracheophyta</taxon>
        <taxon>Spermatophyta</taxon>
        <taxon>Magnoliopsida</taxon>
        <taxon>eudicotyledons</taxon>
        <taxon>Gunneridae</taxon>
        <taxon>Pentapetalae</taxon>
        <taxon>asterids</taxon>
        <taxon>campanulids</taxon>
        <taxon>Asterales</taxon>
        <taxon>Asteraceae</taxon>
        <taxon>Asteroideae</taxon>
        <taxon>Anthemideae</taxon>
        <taxon>Anthemidinae</taxon>
        <taxon>Tanacetum</taxon>
    </lineage>
</organism>
<dbReference type="GO" id="GO:0005737">
    <property type="term" value="C:cytoplasm"/>
    <property type="evidence" value="ECO:0007669"/>
    <property type="project" value="UniProtKB-SubCell"/>
</dbReference>
<comment type="subcellular location">
    <subcellularLocation>
        <location evidence="1">Cytoplasm</location>
    </subcellularLocation>
</comment>
<dbReference type="Pfam" id="PF00582">
    <property type="entry name" value="Usp"/>
    <property type="match status" value="1"/>
</dbReference>
<sequence>WCPRTVANMCSYIKEAEVDYVIKDIEEDQSAQGPTLSTLDWQLLQESPVPLLLVKTQGDASSRRIIIAVDILHCEPEVVEMNRCLIETGYLLVRSFGASLHLLSVYDRHALPVAHGDERRPASMLSAHHARQHFDALADQYAIALQNRHFIVSEAPDSISRYVSQNGFDVLVFGTKDHVSTDLLLGRTERCVLGDPPCSVLAYKSRRLLDSGVSHDADKFAPMHAF</sequence>
<accession>A0A699QLH1</accession>